<dbReference type="GeneTree" id="ENSGT00940000163467"/>
<reference evidence="4" key="2">
    <citation type="submission" date="2025-09" db="UniProtKB">
        <authorList>
            <consortium name="Ensembl"/>
        </authorList>
    </citation>
    <scope>IDENTIFICATION</scope>
</reference>
<feature type="domain" description="PiggyBac transposable element-derived protein" evidence="3">
    <location>
        <begin position="232"/>
        <end position="600"/>
    </location>
</feature>
<dbReference type="PANTHER" id="PTHR46599">
    <property type="entry name" value="PIGGYBAC TRANSPOSABLE ELEMENT-DERIVED PROTEIN 4"/>
    <property type="match status" value="1"/>
</dbReference>
<evidence type="ECO:0000259" key="3">
    <source>
        <dbReference type="Pfam" id="PF13843"/>
    </source>
</evidence>
<evidence type="ECO:0000313" key="5">
    <source>
        <dbReference type="Proteomes" id="UP000264840"/>
    </source>
</evidence>
<sequence length="772" mass="88632">MKCEEEESLNDPQVHNQERNFGLSEDGPQPQIKEEQEEVCTGQEIAKVIVKQESEEIFVWTGKERFRVLDNIWKREEDLHCTGPHTHDIIKLEENGPLKHEDSDSVTVPDEDGFSVHSSGLDSADSDDETDLSEEMYPYYDTDDDYEEEEEEEEEETESTTLDGGRRRLRSQRSWPSANKAKRSRSEPLSGDAAAWKSEKDPDNLPHPLPHFLPTRTPGIQLPLSEYLTNPSPSKLFKMYFNWAAVKTLCANTNKNAAKNIAAGKKFKWAELTEAELYRYIGLTLYMWILKLPNIRNFWRVSSIFYAPYPSKVMSRTRFLLITWNIHMSDPAEDELNDRKKGTDDYDCLHRIRPLYDSLRLACKAVYHPQKNLSVDERMVPTKAKTALKKNIKQKKRWIKFFVLSDNTGYIFDFKVYTRKSTLATGRGLSFDAVVSLVNKNCLGSGYHIYCDKFYTSPALFRHLHDLGFGACGTFRDTRIGTPKTKDNSLTKESPRGTVRWIREGALIFIKWMDTREVSVCSTMHTAFSGDTLKRMCKVGGKRRVVEVPVPSAVKDYNSFMVGADLSDQLIGYYSSWRKSRAWYVRVLYHFIDIAVTNSYLISKELCGRLEEQPVKHQAFLEQLITELCEVPLQLVPERYQHIPVAIVEGASGHNKASKGRRKCKLCRKCTPFMCEACRVALCVIVDRNCHKLYHNSLKDAAFQKLLTMVTELTREVRDLREEFRAFRQSCSNEPVDAGVLPLDLPLHNMDELNNAEATLQLPEANKTMVGT</sequence>
<feature type="compositionally biased region" description="Basic and acidic residues" evidence="2">
    <location>
        <begin position="91"/>
        <end position="103"/>
    </location>
</feature>
<feature type="region of interest" description="Disordered" evidence="2">
    <location>
        <begin position="91"/>
        <end position="206"/>
    </location>
</feature>
<dbReference type="Pfam" id="PF13843">
    <property type="entry name" value="DDE_Tnp_1_7"/>
    <property type="match status" value="1"/>
</dbReference>
<keyword evidence="5" id="KW-1185">Reference proteome</keyword>
<dbReference type="OMA" id="KRMCKVG"/>
<accession>A0A3Q2X598</accession>
<feature type="compositionally biased region" description="Acidic residues" evidence="2">
    <location>
        <begin position="141"/>
        <end position="158"/>
    </location>
</feature>
<protein>
    <recommendedName>
        <fullName evidence="3">PiggyBac transposable element-derived protein domain-containing protein</fullName>
    </recommendedName>
</protein>
<dbReference type="STRING" id="8153.ENSHBUP00000034372"/>
<evidence type="ECO:0000256" key="2">
    <source>
        <dbReference type="SAM" id="MobiDB-lite"/>
    </source>
</evidence>
<dbReference type="Ensembl" id="ENSHBUT00000029095.1">
    <property type="protein sequence ID" value="ENSHBUP00000034372.1"/>
    <property type="gene ID" value="ENSHBUG00000021882.1"/>
</dbReference>
<name>A0A3Q2X598_HAPBU</name>
<feature type="compositionally biased region" description="Acidic residues" evidence="2">
    <location>
        <begin position="124"/>
        <end position="134"/>
    </location>
</feature>
<dbReference type="Proteomes" id="UP000264840">
    <property type="component" value="Unplaced"/>
</dbReference>
<dbReference type="AlphaFoldDB" id="A0A3Q2X598"/>
<organism evidence="4 5">
    <name type="scientific">Haplochromis burtoni</name>
    <name type="common">Burton's mouthbrooder</name>
    <name type="synonym">Chromis burtoni</name>
    <dbReference type="NCBI Taxonomy" id="8153"/>
    <lineage>
        <taxon>Eukaryota</taxon>
        <taxon>Metazoa</taxon>
        <taxon>Chordata</taxon>
        <taxon>Craniata</taxon>
        <taxon>Vertebrata</taxon>
        <taxon>Euteleostomi</taxon>
        <taxon>Actinopterygii</taxon>
        <taxon>Neopterygii</taxon>
        <taxon>Teleostei</taxon>
        <taxon>Neoteleostei</taxon>
        <taxon>Acanthomorphata</taxon>
        <taxon>Ovalentaria</taxon>
        <taxon>Cichlomorphae</taxon>
        <taxon>Cichliformes</taxon>
        <taxon>Cichlidae</taxon>
        <taxon>African cichlids</taxon>
        <taxon>Pseudocrenilabrinae</taxon>
        <taxon>Haplochromini</taxon>
        <taxon>Haplochromis</taxon>
    </lineage>
</organism>
<evidence type="ECO:0000313" key="4">
    <source>
        <dbReference type="Ensembl" id="ENSHBUP00000034372.1"/>
    </source>
</evidence>
<evidence type="ECO:0000256" key="1">
    <source>
        <dbReference type="SAM" id="Coils"/>
    </source>
</evidence>
<feature type="coiled-coil region" evidence="1">
    <location>
        <begin position="703"/>
        <end position="730"/>
    </location>
</feature>
<proteinExistence type="predicted"/>
<feature type="region of interest" description="Disordered" evidence="2">
    <location>
        <begin position="1"/>
        <end position="39"/>
    </location>
</feature>
<dbReference type="PANTHER" id="PTHR46599:SF3">
    <property type="entry name" value="PIGGYBAC TRANSPOSABLE ELEMENT-DERIVED PROTEIN 4"/>
    <property type="match status" value="1"/>
</dbReference>
<dbReference type="InterPro" id="IPR029526">
    <property type="entry name" value="PGBD"/>
</dbReference>
<reference evidence="4" key="1">
    <citation type="submission" date="2025-08" db="UniProtKB">
        <authorList>
            <consortium name="Ensembl"/>
        </authorList>
    </citation>
    <scope>IDENTIFICATION</scope>
</reference>
<keyword evidence="1" id="KW-0175">Coiled coil</keyword>